<feature type="coiled-coil region" evidence="5">
    <location>
        <begin position="204"/>
        <end position="231"/>
    </location>
</feature>
<feature type="region of interest" description="Disordered" evidence="6">
    <location>
        <begin position="285"/>
        <end position="309"/>
    </location>
</feature>
<evidence type="ECO:0000256" key="1">
    <source>
        <dbReference type="ARBA" id="ARBA00004123"/>
    </source>
</evidence>
<keyword evidence="9" id="KW-1185">Reference proteome</keyword>
<evidence type="ECO:0000256" key="4">
    <source>
        <dbReference type="ARBA" id="ARBA00023242"/>
    </source>
</evidence>
<comment type="caution">
    <text evidence="8">The sequence shown here is derived from an EMBL/GenBank/DDBJ whole genome shotgun (WGS) entry which is preliminary data.</text>
</comment>
<dbReference type="EMBL" id="LCWF01000087">
    <property type="protein sequence ID" value="KKY21169.1"/>
    <property type="molecule type" value="Genomic_DNA"/>
</dbReference>
<dbReference type="SUPFAM" id="SSF57959">
    <property type="entry name" value="Leucine zipper domain"/>
    <property type="match status" value="1"/>
</dbReference>
<evidence type="ECO:0000256" key="6">
    <source>
        <dbReference type="SAM" id="MobiDB-lite"/>
    </source>
</evidence>
<keyword evidence="5" id="KW-0175">Coiled coil</keyword>
<sequence length="309" mass="33884">MTTRMSSTFSDFVMADAPQPTSHSDFLNAPLDFENGFGFSPATSPAREGKADFSSYFLNDPLPYIDQNDGDFFDNYTHSSQMHNTLSTNVFSTVNAKMVNGQVTPPSDNSPVTPKPEILNEPSPVSLDTEKPVQQPSRKKRGSQQSQASQVSTRSAPKRRKSSARKSSTDTTSSVDGQDEKRSKFLERNRIAASKCRQKKKEWTSNLEQRARDLQQNKANLSLLVNSLRDEVLYLKGEVLKHDTCDCTALRNYMSRSVSQISGEPMNSKVQIPAAASPITDLDLDGMSFTGSPSLRPSAASPATATSPS</sequence>
<keyword evidence="2" id="KW-0805">Transcription regulation</keyword>
<reference evidence="8 9" key="2">
    <citation type="submission" date="2015-05" db="EMBL/GenBank/DDBJ databases">
        <authorList>
            <person name="Morales-Cruz A."/>
            <person name="Amrine K.C."/>
            <person name="Cantu D."/>
        </authorList>
    </citation>
    <scope>NUCLEOTIDE SEQUENCE [LARGE SCALE GENOMIC DNA]</scope>
    <source>
        <strain evidence="8">UCRPC4</strain>
    </source>
</reference>
<feature type="region of interest" description="Disordered" evidence="6">
    <location>
        <begin position="100"/>
        <end position="188"/>
    </location>
</feature>
<feature type="compositionally biased region" description="Polar residues" evidence="6">
    <location>
        <begin position="100"/>
        <end position="112"/>
    </location>
</feature>
<evidence type="ECO:0000256" key="5">
    <source>
        <dbReference type="SAM" id="Coils"/>
    </source>
</evidence>
<feature type="compositionally biased region" description="Basic and acidic residues" evidence="6">
    <location>
        <begin position="178"/>
        <end position="188"/>
    </location>
</feature>
<feature type="compositionally biased region" description="Low complexity" evidence="6">
    <location>
        <begin position="292"/>
        <end position="309"/>
    </location>
</feature>
<protein>
    <submittedName>
        <fullName evidence="8">Putative bzip transcription factor</fullName>
    </submittedName>
</protein>
<dbReference type="AlphaFoldDB" id="A0A0G2EFD8"/>
<proteinExistence type="predicted"/>
<organism evidence="8 9">
    <name type="scientific">Phaeomoniella chlamydospora</name>
    <name type="common">Phaeoacremonium chlamydosporum</name>
    <dbReference type="NCBI Taxonomy" id="158046"/>
    <lineage>
        <taxon>Eukaryota</taxon>
        <taxon>Fungi</taxon>
        <taxon>Dikarya</taxon>
        <taxon>Ascomycota</taxon>
        <taxon>Pezizomycotina</taxon>
        <taxon>Eurotiomycetes</taxon>
        <taxon>Chaetothyriomycetidae</taxon>
        <taxon>Phaeomoniellales</taxon>
        <taxon>Phaeomoniellaceae</taxon>
        <taxon>Phaeomoniella</taxon>
    </lineage>
</organism>
<dbReference type="InterPro" id="IPR046347">
    <property type="entry name" value="bZIP_sf"/>
</dbReference>
<dbReference type="OrthoDB" id="295274at2759"/>
<evidence type="ECO:0000313" key="9">
    <source>
        <dbReference type="Proteomes" id="UP000053317"/>
    </source>
</evidence>
<dbReference type="Gene3D" id="1.20.5.170">
    <property type="match status" value="1"/>
</dbReference>
<dbReference type="InterPro" id="IPR051027">
    <property type="entry name" value="bZIP_transcription_factors"/>
</dbReference>
<dbReference type="CDD" id="cd14687">
    <property type="entry name" value="bZIP_ATF2"/>
    <property type="match status" value="1"/>
</dbReference>
<evidence type="ECO:0000259" key="7">
    <source>
        <dbReference type="PROSITE" id="PS50217"/>
    </source>
</evidence>
<accession>A0A0G2EFD8</accession>
<dbReference type="PANTHER" id="PTHR19304">
    <property type="entry name" value="CYCLIC-AMP RESPONSE ELEMENT BINDING PROTEIN"/>
    <property type="match status" value="1"/>
</dbReference>
<dbReference type="Proteomes" id="UP000053317">
    <property type="component" value="Unassembled WGS sequence"/>
</dbReference>
<dbReference type="InterPro" id="IPR004827">
    <property type="entry name" value="bZIP"/>
</dbReference>
<feature type="domain" description="BZIP" evidence="7">
    <location>
        <begin position="179"/>
        <end position="242"/>
    </location>
</feature>
<evidence type="ECO:0000256" key="3">
    <source>
        <dbReference type="ARBA" id="ARBA00023163"/>
    </source>
</evidence>
<gene>
    <name evidence="8" type="ORF">UCRPC4_g03866</name>
</gene>
<dbReference type="SMART" id="SM00338">
    <property type="entry name" value="BRLZ"/>
    <property type="match status" value="1"/>
</dbReference>
<name>A0A0G2EFD8_PHACM</name>
<dbReference type="GO" id="GO:0003700">
    <property type="term" value="F:DNA-binding transcription factor activity"/>
    <property type="evidence" value="ECO:0007669"/>
    <property type="project" value="InterPro"/>
</dbReference>
<feature type="compositionally biased region" description="Low complexity" evidence="6">
    <location>
        <begin position="165"/>
        <end position="174"/>
    </location>
</feature>
<evidence type="ECO:0000313" key="8">
    <source>
        <dbReference type="EMBL" id="KKY21169.1"/>
    </source>
</evidence>
<keyword evidence="4" id="KW-0539">Nucleus</keyword>
<reference evidence="8 9" key="1">
    <citation type="submission" date="2015-05" db="EMBL/GenBank/DDBJ databases">
        <title>Distinctive expansion of gene families associated with plant cell wall degradation and secondary metabolism in the genomes of grapevine trunk pathogens.</title>
        <authorList>
            <person name="Lawrence D.P."/>
            <person name="Travadon R."/>
            <person name="Rolshausen P.E."/>
            <person name="Baumgartner K."/>
        </authorList>
    </citation>
    <scope>NUCLEOTIDE SEQUENCE [LARGE SCALE GENOMIC DNA]</scope>
    <source>
        <strain evidence="8">UCRPC4</strain>
    </source>
</reference>
<dbReference type="GO" id="GO:0005634">
    <property type="term" value="C:nucleus"/>
    <property type="evidence" value="ECO:0007669"/>
    <property type="project" value="UniProtKB-SubCell"/>
</dbReference>
<evidence type="ECO:0000256" key="2">
    <source>
        <dbReference type="ARBA" id="ARBA00023015"/>
    </source>
</evidence>
<dbReference type="PROSITE" id="PS00036">
    <property type="entry name" value="BZIP_BASIC"/>
    <property type="match status" value="1"/>
</dbReference>
<keyword evidence="3" id="KW-0804">Transcription</keyword>
<comment type="subcellular location">
    <subcellularLocation>
        <location evidence="1">Nucleus</location>
    </subcellularLocation>
</comment>
<dbReference type="PROSITE" id="PS50217">
    <property type="entry name" value="BZIP"/>
    <property type="match status" value="1"/>
</dbReference>
<dbReference type="Pfam" id="PF00170">
    <property type="entry name" value="bZIP_1"/>
    <property type="match status" value="1"/>
</dbReference>